<dbReference type="GO" id="GO:0006270">
    <property type="term" value="P:DNA replication initiation"/>
    <property type="evidence" value="ECO:0007669"/>
    <property type="project" value="TreeGrafter"/>
</dbReference>
<dbReference type="InterPro" id="IPR027417">
    <property type="entry name" value="P-loop_NTPase"/>
</dbReference>
<organism evidence="6 7">
    <name type="scientific">Paenibacillus anaericanus</name>
    <dbReference type="NCBI Taxonomy" id="170367"/>
    <lineage>
        <taxon>Bacteria</taxon>
        <taxon>Bacillati</taxon>
        <taxon>Bacillota</taxon>
        <taxon>Bacilli</taxon>
        <taxon>Bacillales</taxon>
        <taxon>Paenibacillaceae</taxon>
        <taxon>Paenibacillus</taxon>
    </lineage>
</organism>
<feature type="domain" description="Helicase ATP-binding" evidence="4">
    <location>
        <begin position="406"/>
        <end position="558"/>
    </location>
</feature>
<evidence type="ECO:0000313" key="6">
    <source>
        <dbReference type="EMBL" id="RUT42978.1"/>
    </source>
</evidence>
<keyword evidence="2" id="KW-0067">ATP-binding</keyword>
<proteinExistence type="predicted"/>
<evidence type="ECO:0000259" key="5">
    <source>
        <dbReference type="PROSITE" id="PS51194"/>
    </source>
</evidence>
<evidence type="ECO:0000256" key="2">
    <source>
        <dbReference type="ARBA" id="ARBA00022840"/>
    </source>
</evidence>
<dbReference type="SMART" id="SM00490">
    <property type="entry name" value="HELICc"/>
    <property type="match status" value="1"/>
</dbReference>
<dbReference type="InterPro" id="IPR014001">
    <property type="entry name" value="Helicase_ATP-bd"/>
</dbReference>
<feature type="domain" description="Helicase C-terminal" evidence="5">
    <location>
        <begin position="590"/>
        <end position="741"/>
    </location>
</feature>
<dbReference type="GO" id="GO:0006310">
    <property type="term" value="P:DNA recombination"/>
    <property type="evidence" value="ECO:0007669"/>
    <property type="project" value="TreeGrafter"/>
</dbReference>
<dbReference type="GO" id="GO:0003677">
    <property type="term" value="F:DNA binding"/>
    <property type="evidence" value="ECO:0007669"/>
    <property type="project" value="UniProtKB-KW"/>
</dbReference>
<dbReference type="Proteomes" id="UP000279446">
    <property type="component" value="Unassembled WGS sequence"/>
</dbReference>
<dbReference type="Pfam" id="PF00271">
    <property type="entry name" value="Helicase_C"/>
    <property type="match status" value="1"/>
</dbReference>
<evidence type="ECO:0000256" key="3">
    <source>
        <dbReference type="ARBA" id="ARBA00023125"/>
    </source>
</evidence>
<protein>
    <recommendedName>
        <fullName evidence="8">DEAD/DEAH box helicase</fullName>
    </recommendedName>
</protein>
<keyword evidence="1" id="KW-0547">Nucleotide-binding</keyword>
<dbReference type="PROSITE" id="PS51194">
    <property type="entry name" value="HELICASE_CTER"/>
    <property type="match status" value="1"/>
</dbReference>
<sequence>MKICIYALRLAKGWKLEVTLDMRVDMWWWIKGGVLAVEQRNSKQETRDIEHRKIREVDNYGQDVKVMILLSNSMPLGWAITLCEGFTHQANMDNWTLDDWTSYMRLGLKEELALERKARGDGGRSERELKGRGRVVVGRVPIVTERDLVIMDRPSWLWVREKGLSPLGVSLIGQEVGDYGYRISSSKLDLGDDLREWDIAFAEADWLASALEGRSLLEAELQQLLAETAPRLVPAAWRFAAQLAHLQGRVQFTAGVAPATARPGQAPRLLSRRRAQAPRCRRCGSEVHRRTPCGSCGSSSCAYCEACLALGRSRSCALLLRGSARGTVPPAGSSTAGSTPTESLLDRWGLSPAQRMAAWAALRFLAEPQEAGNSARAQRGAGLLRRAALGAHHALRGGNDATASEESQPQKPRSFLLWAVTGAGKTEMIFPLLRYVLDQGGRVLVATPRRDVVLELAPRLAVAFPEEKIAVLYGGSPQRWVEAQLFLATTHQLMRFHRSFDLVIIDELDAFPYHNDPMLAYAAERCCKLEGRFVFLSATPPAALQREIVAGRLPHAKVPARFHGHPLPLPTHITMKRVEDCLHRKSIGTSLTRYLQVSISRGAQIFVFVSRIRHIMPLVALLRLRFPGLAIEGTSSQDEERASKVLAFRSGEIRMLITTTILERGVTVPRSDVYILDADSGLFDEASLVQMAGRAGRSKDDPAGVVVFASLEWSKSQRGARHQIKSMNMIARKNGFLRESKGGSGR</sequence>
<gene>
    <name evidence="6" type="ORF">EJP82_21085</name>
</gene>
<dbReference type="PANTHER" id="PTHR30580">
    <property type="entry name" value="PRIMOSOMAL PROTEIN N"/>
    <property type="match status" value="1"/>
</dbReference>
<dbReference type="RefSeq" id="WP_127194036.1">
    <property type="nucleotide sequence ID" value="NZ_RZNY01000022.1"/>
</dbReference>
<dbReference type="PANTHER" id="PTHR30580:SF1">
    <property type="entry name" value="COMF OPERON PROTEIN 1"/>
    <property type="match status" value="1"/>
</dbReference>
<evidence type="ECO:0000256" key="1">
    <source>
        <dbReference type="ARBA" id="ARBA00022741"/>
    </source>
</evidence>
<dbReference type="GO" id="GO:0005524">
    <property type="term" value="F:ATP binding"/>
    <property type="evidence" value="ECO:0007669"/>
    <property type="project" value="UniProtKB-KW"/>
</dbReference>
<dbReference type="OrthoDB" id="2077914at2"/>
<dbReference type="SMART" id="SM00487">
    <property type="entry name" value="DEXDc"/>
    <property type="match status" value="1"/>
</dbReference>
<dbReference type="InterPro" id="IPR001650">
    <property type="entry name" value="Helicase_C-like"/>
</dbReference>
<keyword evidence="3" id="KW-0238">DNA-binding</keyword>
<dbReference type="Gene3D" id="3.40.50.300">
    <property type="entry name" value="P-loop containing nucleotide triphosphate hydrolases"/>
    <property type="match status" value="2"/>
</dbReference>
<dbReference type="AlphaFoldDB" id="A0A3S1DQ59"/>
<reference evidence="6 7" key="1">
    <citation type="submission" date="2018-12" db="EMBL/GenBank/DDBJ databases">
        <authorList>
            <person name="Sun L."/>
            <person name="Chen Z."/>
        </authorList>
    </citation>
    <scope>NUCLEOTIDE SEQUENCE [LARGE SCALE GENOMIC DNA]</scope>
    <source>
        <strain evidence="6 7">DSM 15890</strain>
    </source>
</reference>
<accession>A0A3S1DQ59</accession>
<evidence type="ECO:0008006" key="8">
    <source>
        <dbReference type="Google" id="ProtNLM"/>
    </source>
</evidence>
<dbReference type="EMBL" id="RZNY01000022">
    <property type="protein sequence ID" value="RUT42978.1"/>
    <property type="molecule type" value="Genomic_DNA"/>
</dbReference>
<name>A0A3S1DQ59_9BACL</name>
<evidence type="ECO:0000313" key="7">
    <source>
        <dbReference type="Proteomes" id="UP000279446"/>
    </source>
</evidence>
<comment type="caution">
    <text evidence="6">The sequence shown here is derived from an EMBL/GenBank/DDBJ whole genome shotgun (WGS) entry which is preliminary data.</text>
</comment>
<dbReference type="Pfam" id="PF00270">
    <property type="entry name" value="DEAD"/>
    <property type="match status" value="1"/>
</dbReference>
<dbReference type="InterPro" id="IPR011545">
    <property type="entry name" value="DEAD/DEAH_box_helicase_dom"/>
</dbReference>
<dbReference type="GO" id="GO:0043138">
    <property type="term" value="F:3'-5' DNA helicase activity"/>
    <property type="evidence" value="ECO:0007669"/>
    <property type="project" value="TreeGrafter"/>
</dbReference>
<dbReference type="GO" id="GO:0006302">
    <property type="term" value="P:double-strand break repair"/>
    <property type="evidence" value="ECO:0007669"/>
    <property type="project" value="TreeGrafter"/>
</dbReference>
<dbReference type="PROSITE" id="PS51192">
    <property type="entry name" value="HELICASE_ATP_BIND_1"/>
    <property type="match status" value="1"/>
</dbReference>
<evidence type="ECO:0000259" key="4">
    <source>
        <dbReference type="PROSITE" id="PS51192"/>
    </source>
</evidence>
<keyword evidence="7" id="KW-1185">Reference proteome</keyword>
<dbReference type="SUPFAM" id="SSF52540">
    <property type="entry name" value="P-loop containing nucleoside triphosphate hydrolases"/>
    <property type="match status" value="1"/>
</dbReference>